<name>A0A0C3PAY8_PISTI</name>
<dbReference type="InParanoid" id="A0A0C3PAY8"/>
<accession>A0A0C3PAY8</accession>
<dbReference type="AlphaFoldDB" id="A0A0C3PAY8"/>
<evidence type="ECO:0000313" key="2">
    <source>
        <dbReference type="Proteomes" id="UP000054217"/>
    </source>
</evidence>
<sequence length="58" mass="7132">MDIHYLSSILRKTWDERLADCLPYRRFQHWHKHRDKRGGIDGLRVANTLAQREVRRPY</sequence>
<protein>
    <submittedName>
        <fullName evidence="1">Uncharacterized protein</fullName>
    </submittedName>
</protein>
<keyword evidence="2" id="KW-1185">Reference proteome</keyword>
<organism evidence="1 2">
    <name type="scientific">Pisolithus tinctorius Marx 270</name>
    <dbReference type="NCBI Taxonomy" id="870435"/>
    <lineage>
        <taxon>Eukaryota</taxon>
        <taxon>Fungi</taxon>
        <taxon>Dikarya</taxon>
        <taxon>Basidiomycota</taxon>
        <taxon>Agaricomycotina</taxon>
        <taxon>Agaricomycetes</taxon>
        <taxon>Agaricomycetidae</taxon>
        <taxon>Boletales</taxon>
        <taxon>Sclerodermatineae</taxon>
        <taxon>Pisolithaceae</taxon>
        <taxon>Pisolithus</taxon>
    </lineage>
</organism>
<gene>
    <name evidence="1" type="ORF">M404DRAFT_541088</name>
</gene>
<dbReference type="EMBL" id="KN831969">
    <property type="protein sequence ID" value="KIO04809.1"/>
    <property type="molecule type" value="Genomic_DNA"/>
</dbReference>
<dbReference type="Proteomes" id="UP000054217">
    <property type="component" value="Unassembled WGS sequence"/>
</dbReference>
<dbReference type="HOGENOM" id="CLU_2980069_0_0_1"/>
<proteinExistence type="predicted"/>
<reference evidence="2" key="2">
    <citation type="submission" date="2015-01" db="EMBL/GenBank/DDBJ databases">
        <title>Evolutionary Origins and Diversification of the Mycorrhizal Mutualists.</title>
        <authorList>
            <consortium name="DOE Joint Genome Institute"/>
            <consortium name="Mycorrhizal Genomics Consortium"/>
            <person name="Kohler A."/>
            <person name="Kuo A."/>
            <person name="Nagy L.G."/>
            <person name="Floudas D."/>
            <person name="Copeland A."/>
            <person name="Barry K.W."/>
            <person name="Cichocki N."/>
            <person name="Veneault-Fourrey C."/>
            <person name="LaButti K."/>
            <person name="Lindquist E.A."/>
            <person name="Lipzen A."/>
            <person name="Lundell T."/>
            <person name="Morin E."/>
            <person name="Murat C."/>
            <person name="Riley R."/>
            <person name="Ohm R."/>
            <person name="Sun H."/>
            <person name="Tunlid A."/>
            <person name="Henrissat B."/>
            <person name="Grigoriev I.V."/>
            <person name="Hibbett D.S."/>
            <person name="Martin F."/>
        </authorList>
    </citation>
    <scope>NUCLEOTIDE SEQUENCE [LARGE SCALE GENOMIC DNA]</scope>
    <source>
        <strain evidence="2">Marx 270</strain>
    </source>
</reference>
<evidence type="ECO:0000313" key="1">
    <source>
        <dbReference type="EMBL" id="KIO04809.1"/>
    </source>
</evidence>
<reference evidence="1 2" key="1">
    <citation type="submission" date="2014-04" db="EMBL/GenBank/DDBJ databases">
        <authorList>
            <consortium name="DOE Joint Genome Institute"/>
            <person name="Kuo A."/>
            <person name="Kohler A."/>
            <person name="Costa M.D."/>
            <person name="Nagy L.G."/>
            <person name="Floudas D."/>
            <person name="Copeland A."/>
            <person name="Barry K.W."/>
            <person name="Cichocki N."/>
            <person name="Veneault-Fourrey C."/>
            <person name="LaButti K."/>
            <person name="Lindquist E.A."/>
            <person name="Lipzen A."/>
            <person name="Lundell T."/>
            <person name="Morin E."/>
            <person name="Murat C."/>
            <person name="Sun H."/>
            <person name="Tunlid A."/>
            <person name="Henrissat B."/>
            <person name="Grigoriev I.V."/>
            <person name="Hibbett D.S."/>
            <person name="Martin F."/>
            <person name="Nordberg H.P."/>
            <person name="Cantor M.N."/>
            <person name="Hua S.X."/>
        </authorList>
    </citation>
    <scope>NUCLEOTIDE SEQUENCE [LARGE SCALE GENOMIC DNA]</scope>
    <source>
        <strain evidence="1 2">Marx 270</strain>
    </source>
</reference>